<dbReference type="Proteomes" id="UP001300871">
    <property type="component" value="Unassembled WGS sequence"/>
</dbReference>
<evidence type="ECO:0000313" key="1">
    <source>
        <dbReference type="EMBL" id="MDB1999860.1"/>
    </source>
</evidence>
<accession>A0AAW6AT83</accession>
<evidence type="ECO:0000313" key="2">
    <source>
        <dbReference type="Proteomes" id="UP001300871"/>
    </source>
</evidence>
<proteinExistence type="predicted"/>
<protein>
    <submittedName>
        <fullName evidence="1">Uncharacterized protein</fullName>
    </submittedName>
</protein>
<name>A0AAW6AT83_CLOSY</name>
<gene>
    <name evidence="1" type="ORF">PM006_06565</name>
</gene>
<dbReference type="RefSeq" id="WP_118020823.1">
    <property type="nucleotide sequence ID" value="NZ_CACRUA010000036.1"/>
</dbReference>
<organism evidence="1 2">
    <name type="scientific">Clostridium symbiosum</name>
    <name type="common">Bacteroides symbiosus</name>
    <dbReference type="NCBI Taxonomy" id="1512"/>
    <lineage>
        <taxon>Bacteria</taxon>
        <taxon>Bacillati</taxon>
        <taxon>Bacillota</taxon>
        <taxon>Clostridia</taxon>
        <taxon>Lachnospirales</taxon>
        <taxon>Lachnospiraceae</taxon>
        <taxon>Otoolea</taxon>
    </lineage>
</organism>
<reference evidence="1" key="1">
    <citation type="submission" date="2023-01" db="EMBL/GenBank/DDBJ databases">
        <title>Human gut microbiome strain richness.</title>
        <authorList>
            <person name="Chen-Liaw A."/>
        </authorList>
    </citation>
    <scope>NUCLEOTIDE SEQUENCE</scope>
    <source>
        <strain evidence="1">B1_m1001713B170214d0_201011</strain>
    </source>
</reference>
<dbReference type="AlphaFoldDB" id="A0AAW6AT83"/>
<dbReference type="EMBL" id="JAQLGM010000011">
    <property type="protein sequence ID" value="MDB1999860.1"/>
    <property type="molecule type" value="Genomic_DNA"/>
</dbReference>
<comment type="caution">
    <text evidence="1">The sequence shown here is derived from an EMBL/GenBank/DDBJ whole genome shotgun (WGS) entry which is preliminary data.</text>
</comment>
<sequence>MQLGITIPLQKYLNLPKQSYGEPEDLFFCWEIHRILYQQMNRDICSPSGFDVYGEPQEFFRKDMVRIGIISHFDKKQFSI</sequence>
<dbReference type="GeneID" id="57968660"/>